<reference evidence="1" key="1">
    <citation type="submission" date="2023-04" db="EMBL/GenBank/DDBJ databases">
        <title>A chromosome-level genome assembly of the parasitoid wasp Eretmocerus hayati.</title>
        <authorList>
            <person name="Zhong Y."/>
            <person name="Liu S."/>
            <person name="Liu Y."/>
        </authorList>
    </citation>
    <scope>NUCLEOTIDE SEQUENCE</scope>
    <source>
        <strain evidence="1">ZJU_SS_LIU_2023</strain>
    </source>
</reference>
<name>A0ACC2N282_9HYME</name>
<comment type="caution">
    <text evidence="1">The sequence shown here is derived from an EMBL/GenBank/DDBJ whole genome shotgun (WGS) entry which is preliminary data.</text>
</comment>
<protein>
    <submittedName>
        <fullName evidence="1">Uncharacterized protein</fullName>
    </submittedName>
</protein>
<gene>
    <name evidence="1" type="ORF">QAD02_006806</name>
</gene>
<organism evidence="1 2">
    <name type="scientific">Eretmocerus hayati</name>
    <dbReference type="NCBI Taxonomy" id="131215"/>
    <lineage>
        <taxon>Eukaryota</taxon>
        <taxon>Metazoa</taxon>
        <taxon>Ecdysozoa</taxon>
        <taxon>Arthropoda</taxon>
        <taxon>Hexapoda</taxon>
        <taxon>Insecta</taxon>
        <taxon>Pterygota</taxon>
        <taxon>Neoptera</taxon>
        <taxon>Endopterygota</taxon>
        <taxon>Hymenoptera</taxon>
        <taxon>Apocrita</taxon>
        <taxon>Proctotrupomorpha</taxon>
        <taxon>Chalcidoidea</taxon>
        <taxon>Aphelinidae</taxon>
        <taxon>Aphelininae</taxon>
        <taxon>Eretmocerus</taxon>
    </lineage>
</organism>
<keyword evidence="2" id="KW-1185">Reference proteome</keyword>
<dbReference type="Proteomes" id="UP001239111">
    <property type="component" value="Chromosome 4"/>
</dbReference>
<evidence type="ECO:0000313" key="2">
    <source>
        <dbReference type="Proteomes" id="UP001239111"/>
    </source>
</evidence>
<evidence type="ECO:0000313" key="1">
    <source>
        <dbReference type="EMBL" id="KAJ8665144.1"/>
    </source>
</evidence>
<accession>A0ACC2N282</accession>
<dbReference type="EMBL" id="CM056744">
    <property type="protein sequence ID" value="KAJ8665144.1"/>
    <property type="molecule type" value="Genomic_DNA"/>
</dbReference>
<proteinExistence type="predicted"/>
<sequence>MQERCKNHKGKYIDNWQCVSLCQKFLPMPLTMIGGFCKDDFCTCSWVNFKCQGGQKPVTMKLEKVVSLRKEMDRAKIENGSLKKFKNLGWLVTADKLPSSYSKPGPSKSSGKA</sequence>